<dbReference type="AlphaFoldDB" id="A0A1H6F828"/>
<accession>A0A1H6F828</accession>
<evidence type="ECO:0000313" key="2">
    <source>
        <dbReference type="EMBL" id="SEH05479.1"/>
    </source>
</evidence>
<protein>
    <recommendedName>
        <fullName evidence="4">Regulatory protein RecX</fullName>
    </recommendedName>
</protein>
<evidence type="ECO:0000256" key="1">
    <source>
        <dbReference type="SAM" id="MobiDB-lite"/>
    </source>
</evidence>
<feature type="compositionally biased region" description="Basic and acidic residues" evidence="1">
    <location>
        <begin position="50"/>
        <end position="66"/>
    </location>
</feature>
<reference evidence="2 3" key="1">
    <citation type="submission" date="2016-10" db="EMBL/GenBank/DDBJ databases">
        <authorList>
            <person name="de Groot N.N."/>
        </authorList>
    </citation>
    <scope>NUCLEOTIDE SEQUENCE [LARGE SCALE GENOMIC DNA]</scope>
    <source>
        <strain evidence="2">MBHS1</strain>
    </source>
</reference>
<feature type="region of interest" description="Disordered" evidence="1">
    <location>
        <begin position="46"/>
        <end position="66"/>
    </location>
</feature>
<proteinExistence type="predicted"/>
<name>A0A1H6F828_9GAMM</name>
<keyword evidence="3" id="KW-1185">Reference proteome</keyword>
<evidence type="ECO:0008006" key="4">
    <source>
        <dbReference type="Google" id="ProtNLM"/>
    </source>
</evidence>
<organism evidence="2 3">
    <name type="scientific">Candidatus Venteria ishoeyi</name>
    <dbReference type="NCBI Taxonomy" id="1899563"/>
    <lineage>
        <taxon>Bacteria</taxon>
        <taxon>Pseudomonadati</taxon>
        <taxon>Pseudomonadota</taxon>
        <taxon>Gammaproteobacteria</taxon>
        <taxon>Thiotrichales</taxon>
        <taxon>Thiotrichaceae</taxon>
        <taxon>Venteria</taxon>
    </lineage>
</organism>
<dbReference type="Proteomes" id="UP000236724">
    <property type="component" value="Unassembled WGS sequence"/>
</dbReference>
<dbReference type="RefSeq" id="WP_103919402.1">
    <property type="nucleotide sequence ID" value="NZ_FMSV02000278.1"/>
</dbReference>
<dbReference type="EMBL" id="FMSV02000278">
    <property type="protein sequence ID" value="SEH05479.1"/>
    <property type="molecule type" value="Genomic_DNA"/>
</dbReference>
<gene>
    <name evidence="2" type="ORF">MBHS_01333</name>
</gene>
<evidence type="ECO:0000313" key="3">
    <source>
        <dbReference type="Proteomes" id="UP000236724"/>
    </source>
</evidence>
<sequence>MDKNTKERIEKYITSCRKKGADDEKIRSRLIKSGFKKSEVEPVFSSLPKPELKAEPEKKSDNISSPIKEKNQLKKRCIIFLEVFFNCINNYFNCFSINGFF</sequence>